<evidence type="ECO:0000259" key="2">
    <source>
        <dbReference type="Pfam" id="PF01408"/>
    </source>
</evidence>
<evidence type="ECO:0000313" key="5">
    <source>
        <dbReference type="Proteomes" id="UP000647416"/>
    </source>
</evidence>
<dbReference type="Pfam" id="PF22725">
    <property type="entry name" value="GFO_IDH_MocA_C3"/>
    <property type="match status" value="1"/>
</dbReference>
<protein>
    <submittedName>
        <fullName evidence="4">Gfo/Idh/MocA family oxidoreductase</fullName>
    </submittedName>
</protein>
<gene>
    <name evidence="4" type="ORF">H8706_08525</name>
</gene>
<dbReference type="Gene3D" id="3.40.50.720">
    <property type="entry name" value="NAD(P)-binding Rossmann-like Domain"/>
    <property type="match status" value="1"/>
</dbReference>
<dbReference type="SUPFAM" id="SSF55347">
    <property type="entry name" value="Glyceraldehyde-3-phosphate dehydrogenase-like, C-terminal domain"/>
    <property type="match status" value="1"/>
</dbReference>
<dbReference type="SUPFAM" id="SSF51735">
    <property type="entry name" value="NAD(P)-binding Rossmann-fold domains"/>
    <property type="match status" value="1"/>
</dbReference>
<dbReference type="PANTHER" id="PTHR43818:SF11">
    <property type="entry name" value="BCDNA.GH03377"/>
    <property type="match status" value="1"/>
</dbReference>
<comment type="caution">
    <text evidence="4">The sequence shown here is derived from an EMBL/GenBank/DDBJ whole genome shotgun (WGS) entry which is preliminary data.</text>
</comment>
<dbReference type="Gene3D" id="3.30.360.10">
    <property type="entry name" value="Dihydrodipicolinate Reductase, domain 2"/>
    <property type="match status" value="1"/>
</dbReference>
<sequence>MKELKIGLIGCGGMAKNYREIYTKIKGARLDFVVGLDSDNPREVAQMLGASRYSTNYEDLINSDVDIVDISTPNHLHKEQFIKAVRAGKNVLLQKPIASTLDDAFEIYEESKKTDKTVGMYMSRHSASAYIEIKNIIESGAIGKISSVHARTSLVRRASANSAENWRCSVEKTGGGSLIQLGVHDYDILSWVLGSKISEIGAYCENIMSPHIGGDDSSQTIIKFENGVVGCVESSYCSKVNSFCVYGNEGTVIYRGGKFYMSGDNAYKGIIADYDGSGDEKSYPVSDAGKNLYRIDNPYEQHVKFTEAVIKGEKAPISVWKGVEGLIVVKAAYESARTKSFVNIEEFTKKALEEYKCGK</sequence>
<dbReference type="RefSeq" id="WP_262432287.1">
    <property type="nucleotide sequence ID" value="NZ_JACRTE010000010.1"/>
</dbReference>
<dbReference type="Proteomes" id="UP000647416">
    <property type="component" value="Unassembled WGS sequence"/>
</dbReference>
<dbReference type="PANTHER" id="PTHR43818">
    <property type="entry name" value="BCDNA.GH03377"/>
    <property type="match status" value="1"/>
</dbReference>
<reference evidence="4" key="1">
    <citation type="submission" date="2020-08" db="EMBL/GenBank/DDBJ databases">
        <title>Genome public.</title>
        <authorList>
            <person name="Liu C."/>
            <person name="Sun Q."/>
        </authorList>
    </citation>
    <scope>NUCLEOTIDE SEQUENCE</scope>
    <source>
        <strain evidence="4">NSJ-50</strain>
    </source>
</reference>
<dbReference type="GO" id="GO:0000166">
    <property type="term" value="F:nucleotide binding"/>
    <property type="evidence" value="ECO:0007669"/>
    <property type="project" value="InterPro"/>
</dbReference>
<feature type="domain" description="GFO/IDH/MocA-like oxidoreductase" evidence="3">
    <location>
        <begin position="131"/>
        <end position="252"/>
    </location>
</feature>
<dbReference type="EMBL" id="JACRTE010000010">
    <property type="protein sequence ID" value="MBC8596910.1"/>
    <property type="molecule type" value="Genomic_DNA"/>
</dbReference>
<dbReference type="InterPro" id="IPR036291">
    <property type="entry name" value="NAD(P)-bd_dom_sf"/>
</dbReference>
<dbReference type="InterPro" id="IPR050463">
    <property type="entry name" value="Gfo/Idh/MocA_oxidrdct_glycsds"/>
</dbReference>
<dbReference type="AlphaFoldDB" id="A0A926ITS8"/>
<keyword evidence="5" id="KW-1185">Reference proteome</keyword>
<feature type="domain" description="Gfo/Idh/MocA-like oxidoreductase N-terminal" evidence="2">
    <location>
        <begin position="4"/>
        <end position="120"/>
    </location>
</feature>
<evidence type="ECO:0000256" key="1">
    <source>
        <dbReference type="ARBA" id="ARBA00023002"/>
    </source>
</evidence>
<dbReference type="InterPro" id="IPR055170">
    <property type="entry name" value="GFO_IDH_MocA-like_dom"/>
</dbReference>
<organism evidence="4 5">
    <name type="scientific">Qingrenia yutianensis</name>
    <dbReference type="NCBI Taxonomy" id="2763676"/>
    <lineage>
        <taxon>Bacteria</taxon>
        <taxon>Bacillati</taxon>
        <taxon>Bacillota</taxon>
        <taxon>Clostridia</taxon>
        <taxon>Eubacteriales</taxon>
        <taxon>Oscillospiraceae</taxon>
        <taxon>Qingrenia</taxon>
    </lineage>
</organism>
<keyword evidence="1" id="KW-0560">Oxidoreductase</keyword>
<dbReference type="Pfam" id="PF01408">
    <property type="entry name" value="GFO_IDH_MocA"/>
    <property type="match status" value="1"/>
</dbReference>
<dbReference type="GO" id="GO:0016491">
    <property type="term" value="F:oxidoreductase activity"/>
    <property type="evidence" value="ECO:0007669"/>
    <property type="project" value="UniProtKB-KW"/>
</dbReference>
<accession>A0A926ITS8</accession>
<name>A0A926ITS8_9FIRM</name>
<evidence type="ECO:0000313" key="4">
    <source>
        <dbReference type="EMBL" id="MBC8596910.1"/>
    </source>
</evidence>
<dbReference type="InterPro" id="IPR000683">
    <property type="entry name" value="Gfo/Idh/MocA-like_OxRdtase_N"/>
</dbReference>
<evidence type="ECO:0000259" key="3">
    <source>
        <dbReference type="Pfam" id="PF22725"/>
    </source>
</evidence>
<proteinExistence type="predicted"/>